<keyword evidence="2" id="KW-1185">Reference proteome</keyword>
<sequence length="164" mass="16464">MCGRDVVVHVVLVGRGVDGTVVVVGRSVELVGSGVDGRVVVVGRPVLVGQGAVVLLVGSGTDVPPVGSEVDVAVLLGVDGLVVVLVGAGAVGDGSASAVMVTPPVASTPIDTAAATSARRERSAVGKRMEVLLVDVRRPVVPTGRRAHAISMRLAVDLLHCTEN</sequence>
<proteinExistence type="predicted"/>
<comment type="caution">
    <text evidence="1">The sequence shown here is derived from an EMBL/GenBank/DDBJ whole genome shotgun (WGS) entry which is preliminary data.</text>
</comment>
<accession>A0A495VTY7</accession>
<gene>
    <name evidence="1" type="ORF">C8E97_0424</name>
</gene>
<organism evidence="1 2">
    <name type="scientific">Saccharothrix australiensis</name>
    <dbReference type="NCBI Taxonomy" id="2072"/>
    <lineage>
        <taxon>Bacteria</taxon>
        <taxon>Bacillati</taxon>
        <taxon>Actinomycetota</taxon>
        <taxon>Actinomycetes</taxon>
        <taxon>Pseudonocardiales</taxon>
        <taxon>Pseudonocardiaceae</taxon>
        <taxon>Saccharothrix</taxon>
    </lineage>
</organism>
<evidence type="ECO:0000313" key="1">
    <source>
        <dbReference type="EMBL" id="RKT51933.1"/>
    </source>
</evidence>
<reference evidence="1 2" key="1">
    <citation type="submission" date="2018-10" db="EMBL/GenBank/DDBJ databases">
        <title>Sequencing the genomes of 1000 actinobacteria strains.</title>
        <authorList>
            <person name="Klenk H.-P."/>
        </authorList>
    </citation>
    <scope>NUCLEOTIDE SEQUENCE [LARGE SCALE GENOMIC DNA]</scope>
    <source>
        <strain evidence="1 2">DSM 43800</strain>
    </source>
</reference>
<evidence type="ECO:0000313" key="2">
    <source>
        <dbReference type="Proteomes" id="UP000282084"/>
    </source>
</evidence>
<name>A0A495VTY7_9PSEU</name>
<dbReference type="EMBL" id="RBXO01000001">
    <property type="protein sequence ID" value="RKT51933.1"/>
    <property type="molecule type" value="Genomic_DNA"/>
</dbReference>
<dbReference type="AlphaFoldDB" id="A0A495VTY7"/>
<protein>
    <submittedName>
        <fullName evidence="1">Uncharacterized protein</fullName>
    </submittedName>
</protein>
<dbReference type="Proteomes" id="UP000282084">
    <property type="component" value="Unassembled WGS sequence"/>
</dbReference>